<dbReference type="EC" id="2.7.7.80" evidence="8"/>
<gene>
    <name evidence="14" type="ORF">D7004_03185</name>
</gene>
<evidence type="ECO:0000256" key="6">
    <source>
        <dbReference type="ARBA" id="ARBA00055169"/>
    </source>
</evidence>
<protein>
    <recommendedName>
        <fullName evidence="9">Molybdopterin-synthase adenylyltransferase</fullName>
        <ecNumber evidence="8">2.7.7.80</ecNumber>
    </recommendedName>
    <alternativeName>
        <fullName evidence="12">MoaD protein adenylase</fullName>
    </alternativeName>
    <alternativeName>
        <fullName evidence="10">Molybdopterin-converting factor subunit 1 adenylase</fullName>
    </alternativeName>
    <alternativeName>
        <fullName evidence="11">Sulfur carrier protein MoaD adenylyltransferase</fullName>
    </alternativeName>
</protein>
<dbReference type="Proteomes" id="UP000274046">
    <property type="component" value="Unassembled WGS sequence"/>
</dbReference>
<dbReference type="OrthoDB" id="9804286at2"/>
<dbReference type="InterPro" id="IPR036873">
    <property type="entry name" value="Rhodanese-like_dom_sf"/>
</dbReference>
<name>A0A3N0C135_9SPHI</name>
<dbReference type="CDD" id="cd00158">
    <property type="entry name" value="RHOD"/>
    <property type="match status" value="1"/>
</dbReference>
<dbReference type="Pfam" id="PF00899">
    <property type="entry name" value="ThiF"/>
    <property type="match status" value="1"/>
</dbReference>
<feature type="domain" description="Rhodanese" evidence="13">
    <location>
        <begin position="283"/>
        <end position="369"/>
    </location>
</feature>
<dbReference type="SMART" id="SM00450">
    <property type="entry name" value="RHOD"/>
    <property type="match status" value="1"/>
</dbReference>
<comment type="caution">
    <text evidence="14">The sequence shown here is derived from an EMBL/GenBank/DDBJ whole genome shotgun (WGS) entry which is preliminary data.</text>
</comment>
<evidence type="ECO:0000256" key="1">
    <source>
        <dbReference type="ARBA" id="ARBA00009919"/>
    </source>
</evidence>
<keyword evidence="15" id="KW-1185">Reference proteome</keyword>
<evidence type="ECO:0000313" key="14">
    <source>
        <dbReference type="EMBL" id="RNL55774.1"/>
    </source>
</evidence>
<evidence type="ECO:0000256" key="12">
    <source>
        <dbReference type="ARBA" id="ARBA00078531"/>
    </source>
</evidence>
<comment type="similarity">
    <text evidence="1">Belongs to the HesA/MoeB/ThiF family.</text>
</comment>
<dbReference type="GO" id="GO:0005524">
    <property type="term" value="F:ATP binding"/>
    <property type="evidence" value="ECO:0007669"/>
    <property type="project" value="UniProtKB-KW"/>
</dbReference>
<dbReference type="PROSITE" id="PS50206">
    <property type="entry name" value="RHODANESE_3"/>
    <property type="match status" value="1"/>
</dbReference>
<dbReference type="GO" id="GO:0004792">
    <property type="term" value="F:thiosulfate-cyanide sulfurtransferase activity"/>
    <property type="evidence" value="ECO:0007669"/>
    <property type="project" value="TreeGrafter"/>
</dbReference>
<dbReference type="GO" id="GO:0061605">
    <property type="term" value="F:molybdopterin-synthase adenylyltransferase activity"/>
    <property type="evidence" value="ECO:0007669"/>
    <property type="project" value="UniProtKB-EC"/>
</dbReference>
<dbReference type="Gene3D" id="3.40.50.720">
    <property type="entry name" value="NAD(P)-binding Rossmann-like Domain"/>
    <property type="match status" value="1"/>
</dbReference>
<dbReference type="InterPro" id="IPR045886">
    <property type="entry name" value="ThiF/MoeB/HesA"/>
</dbReference>
<evidence type="ECO:0000256" key="2">
    <source>
        <dbReference type="ARBA" id="ARBA00022679"/>
    </source>
</evidence>
<dbReference type="InterPro" id="IPR035985">
    <property type="entry name" value="Ubiquitin-activating_enz"/>
</dbReference>
<evidence type="ECO:0000256" key="7">
    <source>
        <dbReference type="ARBA" id="ARBA00063809"/>
    </source>
</evidence>
<evidence type="ECO:0000256" key="4">
    <source>
        <dbReference type="ARBA" id="ARBA00022840"/>
    </source>
</evidence>
<evidence type="ECO:0000256" key="10">
    <source>
        <dbReference type="ARBA" id="ARBA00075110"/>
    </source>
</evidence>
<dbReference type="GO" id="GO:0005829">
    <property type="term" value="C:cytosol"/>
    <property type="evidence" value="ECO:0007669"/>
    <property type="project" value="TreeGrafter"/>
</dbReference>
<evidence type="ECO:0000259" key="13">
    <source>
        <dbReference type="PROSITE" id="PS50206"/>
    </source>
</evidence>
<dbReference type="PANTHER" id="PTHR10953">
    <property type="entry name" value="UBIQUITIN-ACTIVATING ENZYME E1"/>
    <property type="match status" value="1"/>
</dbReference>
<keyword evidence="2" id="KW-0808">Transferase</keyword>
<evidence type="ECO:0000256" key="8">
    <source>
        <dbReference type="ARBA" id="ARBA00066884"/>
    </source>
</evidence>
<dbReference type="SUPFAM" id="SSF69572">
    <property type="entry name" value="Activating enzymes of the ubiquitin-like proteins"/>
    <property type="match status" value="1"/>
</dbReference>
<comment type="catalytic activity">
    <reaction evidence="5">
        <text>[molybdopterin-synthase sulfur-carrier protein]-C-terminal Gly-Gly + ATP + H(+) = [molybdopterin-synthase sulfur-carrier protein]-C-terminal Gly-Gly-AMP + diphosphate</text>
        <dbReference type="Rhea" id="RHEA:43616"/>
        <dbReference type="Rhea" id="RHEA-COMP:12159"/>
        <dbReference type="Rhea" id="RHEA-COMP:12202"/>
        <dbReference type="ChEBI" id="CHEBI:15378"/>
        <dbReference type="ChEBI" id="CHEBI:30616"/>
        <dbReference type="ChEBI" id="CHEBI:33019"/>
        <dbReference type="ChEBI" id="CHEBI:90618"/>
        <dbReference type="ChEBI" id="CHEBI:90778"/>
        <dbReference type="EC" id="2.7.7.80"/>
    </reaction>
</comment>
<dbReference type="CDD" id="cd00757">
    <property type="entry name" value="ThiF_MoeB_HesA_family"/>
    <property type="match status" value="1"/>
</dbReference>
<comment type="function">
    <text evidence="6">Catalyzes the adenylation by ATP of the carboxyl group of the C-terminal glycine of sulfur carrier protein MoaD.</text>
</comment>
<evidence type="ECO:0000256" key="9">
    <source>
        <dbReference type="ARBA" id="ARBA00073635"/>
    </source>
</evidence>
<evidence type="ECO:0000313" key="15">
    <source>
        <dbReference type="Proteomes" id="UP000274046"/>
    </source>
</evidence>
<dbReference type="GO" id="GO:0008641">
    <property type="term" value="F:ubiquitin-like modifier activating enzyme activity"/>
    <property type="evidence" value="ECO:0007669"/>
    <property type="project" value="InterPro"/>
</dbReference>
<evidence type="ECO:0000256" key="11">
    <source>
        <dbReference type="ARBA" id="ARBA00075328"/>
    </source>
</evidence>
<dbReference type="AlphaFoldDB" id="A0A3N0C135"/>
<dbReference type="Pfam" id="PF00581">
    <property type="entry name" value="Rhodanese"/>
    <property type="match status" value="1"/>
</dbReference>
<comment type="subunit">
    <text evidence="7">Homodimer. Forms a stable heterotetrameric complex of 2 MoeB and 2 MoaD during adenylation of MoaD.</text>
</comment>
<reference evidence="14 15" key="1">
    <citation type="submission" date="2018-10" db="EMBL/GenBank/DDBJ databases">
        <title>Genome sequencing of Pedobacter jejuensis TNB23.</title>
        <authorList>
            <person name="Cho Y.-J."/>
            <person name="Cho A."/>
            <person name="Kim O.-S."/>
        </authorList>
    </citation>
    <scope>NUCLEOTIDE SEQUENCE [LARGE SCALE GENOMIC DNA]</scope>
    <source>
        <strain evidence="14 15">TNB23</strain>
    </source>
</reference>
<sequence>MMNERYSRQVILNGFGSMGQDKIANAKVLVIGVGGLGCPALQYLAAAGVGTLGLIDGDVVSLSNLHRQLLFTTNDIGKLKIDVATENLTALNPEVSLKPYPFFITQINILNILKEYDVIIDGTDNFETRYLINDACVLLKKPLIFAAVSAYEGQLAIFNIFDENGIITNYRDIFPIPPASGEIPNCSENGVIGVLPGIIGTMQAAEAIKLLTGIGKPLINKLLNYNLLQQSFYEIELSPGSVNSYEIPKDETSFLNAKFGFSKNKETYRVIEIDIDELQNINKENDTILIDVREVYEIPQLNQENYKQFPMSNFEKLVNENLVQTNIVLICQHGIRSLAAAEQLHEKYGTAKNIYSLKGGIARWKHFFTSQK</sequence>
<dbReference type="EMBL" id="RBEE01000004">
    <property type="protein sequence ID" value="RNL55774.1"/>
    <property type="molecule type" value="Genomic_DNA"/>
</dbReference>
<keyword evidence="3" id="KW-0547">Nucleotide-binding</keyword>
<dbReference type="InterPro" id="IPR000594">
    <property type="entry name" value="ThiF_NAD_FAD-bd"/>
</dbReference>
<dbReference type="FunFam" id="3.40.50.720:FF:000033">
    <property type="entry name" value="Adenylyltransferase and sulfurtransferase MOCS3"/>
    <property type="match status" value="1"/>
</dbReference>
<dbReference type="PANTHER" id="PTHR10953:SF102">
    <property type="entry name" value="ADENYLYLTRANSFERASE AND SULFURTRANSFERASE MOCS3"/>
    <property type="match status" value="1"/>
</dbReference>
<proteinExistence type="inferred from homology"/>
<dbReference type="GO" id="GO:0008146">
    <property type="term" value="F:sulfotransferase activity"/>
    <property type="evidence" value="ECO:0007669"/>
    <property type="project" value="TreeGrafter"/>
</dbReference>
<evidence type="ECO:0000256" key="3">
    <source>
        <dbReference type="ARBA" id="ARBA00022741"/>
    </source>
</evidence>
<organism evidence="14 15">
    <name type="scientific">Pedobacter jejuensis</name>
    <dbReference type="NCBI Taxonomy" id="1268550"/>
    <lineage>
        <taxon>Bacteria</taxon>
        <taxon>Pseudomonadati</taxon>
        <taxon>Bacteroidota</taxon>
        <taxon>Sphingobacteriia</taxon>
        <taxon>Sphingobacteriales</taxon>
        <taxon>Sphingobacteriaceae</taxon>
        <taxon>Pedobacter</taxon>
    </lineage>
</organism>
<evidence type="ECO:0000256" key="5">
    <source>
        <dbReference type="ARBA" id="ARBA00052218"/>
    </source>
</evidence>
<dbReference type="Gene3D" id="3.40.250.10">
    <property type="entry name" value="Rhodanese-like domain"/>
    <property type="match status" value="1"/>
</dbReference>
<dbReference type="InterPro" id="IPR001763">
    <property type="entry name" value="Rhodanese-like_dom"/>
</dbReference>
<keyword evidence="4" id="KW-0067">ATP-binding</keyword>
<accession>A0A3N0C135</accession>